<keyword evidence="6" id="KW-1185">Reference proteome</keyword>
<dbReference type="Pfam" id="PF13377">
    <property type="entry name" value="Peripla_BP_3"/>
    <property type="match status" value="1"/>
</dbReference>
<evidence type="ECO:0000259" key="4">
    <source>
        <dbReference type="PROSITE" id="PS50932"/>
    </source>
</evidence>
<dbReference type="InterPro" id="IPR046335">
    <property type="entry name" value="LacI/GalR-like_sensor"/>
</dbReference>
<dbReference type="Pfam" id="PF00356">
    <property type="entry name" value="LacI"/>
    <property type="match status" value="1"/>
</dbReference>
<keyword evidence="1" id="KW-0805">Transcription regulation</keyword>
<name>A0ABT5IE26_9CAUL</name>
<keyword evidence="3" id="KW-0804">Transcription</keyword>
<dbReference type="InterPro" id="IPR028082">
    <property type="entry name" value="Peripla_BP_I"/>
</dbReference>
<dbReference type="InterPro" id="IPR000843">
    <property type="entry name" value="HTH_LacI"/>
</dbReference>
<keyword evidence="2 5" id="KW-0238">DNA-binding</keyword>
<dbReference type="PROSITE" id="PS50932">
    <property type="entry name" value="HTH_LACI_2"/>
    <property type="match status" value="1"/>
</dbReference>
<organism evidence="5 6">
    <name type="scientific">Asticcacaulis currens</name>
    <dbReference type="NCBI Taxonomy" id="2984210"/>
    <lineage>
        <taxon>Bacteria</taxon>
        <taxon>Pseudomonadati</taxon>
        <taxon>Pseudomonadota</taxon>
        <taxon>Alphaproteobacteria</taxon>
        <taxon>Caulobacterales</taxon>
        <taxon>Caulobacteraceae</taxon>
        <taxon>Asticcacaulis</taxon>
    </lineage>
</organism>
<dbReference type="CDD" id="cd01575">
    <property type="entry name" value="PBP1_GntR"/>
    <property type="match status" value="1"/>
</dbReference>
<dbReference type="SUPFAM" id="SSF47413">
    <property type="entry name" value="lambda repressor-like DNA-binding domains"/>
    <property type="match status" value="1"/>
</dbReference>
<dbReference type="CDD" id="cd01392">
    <property type="entry name" value="HTH_LacI"/>
    <property type="match status" value="1"/>
</dbReference>
<sequence length="338" mass="37194">MASRASSTGRATLDDVARMTGVSTITVSRAFRHPEKVSEDLRRRIQQAADDIGYVRNRAASALASNRSMNIAVLVPSLSNSVFVETVTGIEKVFREHGYQMLMGVNHYSAEEEEALVRAYLAFAPDGMLLTGFNHRDSTRRLLEQAGIPIVHMMELSDREGAYSVGFSQEAAAQAMTEHLLSRGRQRIAFVASQLDPRTLARNRGYRDAIIRAGLYESHRELLVPDQSSVALGAVLLKRLLEQAPDTDAIFFCNDDLAQGALFECLRQGIAVPNRLAVAGFNDLAISECTVPSLTTIKTPRYEVGVEAARMLLALIEGETVPRKVIDLGFQLRAREST</sequence>
<feature type="domain" description="HTH lacI-type" evidence="4">
    <location>
        <begin position="11"/>
        <end position="65"/>
    </location>
</feature>
<dbReference type="Gene3D" id="1.10.260.40">
    <property type="entry name" value="lambda repressor-like DNA-binding domains"/>
    <property type="match status" value="1"/>
</dbReference>
<evidence type="ECO:0000313" key="5">
    <source>
        <dbReference type="EMBL" id="MDC7694198.1"/>
    </source>
</evidence>
<evidence type="ECO:0000256" key="1">
    <source>
        <dbReference type="ARBA" id="ARBA00023015"/>
    </source>
</evidence>
<accession>A0ABT5IE26</accession>
<evidence type="ECO:0000256" key="2">
    <source>
        <dbReference type="ARBA" id="ARBA00023125"/>
    </source>
</evidence>
<dbReference type="Gene3D" id="3.40.50.2300">
    <property type="match status" value="2"/>
</dbReference>
<evidence type="ECO:0000313" key="6">
    <source>
        <dbReference type="Proteomes" id="UP001216595"/>
    </source>
</evidence>
<dbReference type="SMART" id="SM00354">
    <property type="entry name" value="HTH_LACI"/>
    <property type="match status" value="1"/>
</dbReference>
<dbReference type="Proteomes" id="UP001216595">
    <property type="component" value="Unassembled WGS sequence"/>
</dbReference>
<reference evidence="5 6" key="1">
    <citation type="submission" date="2023-01" db="EMBL/GenBank/DDBJ databases">
        <title>Novel species of the genus Asticcacaulis isolated from rivers.</title>
        <authorList>
            <person name="Lu H."/>
        </authorList>
    </citation>
    <scope>NUCLEOTIDE SEQUENCE [LARGE SCALE GENOMIC DNA]</scope>
    <source>
        <strain evidence="5 6">DXS10W</strain>
    </source>
</reference>
<gene>
    <name evidence="5" type="ORF">PQU94_07865</name>
</gene>
<dbReference type="EMBL" id="JAQQKW010000004">
    <property type="protein sequence ID" value="MDC7694198.1"/>
    <property type="molecule type" value="Genomic_DNA"/>
</dbReference>
<dbReference type="SUPFAM" id="SSF53822">
    <property type="entry name" value="Periplasmic binding protein-like I"/>
    <property type="match status" value="1"/>
</dbReference>
<comment type="caution">
    <text evidence="5">The sequence shown here is derived from an EMBL/GenBank/DDBJ whole genome shotgun (WGS) entry which is preliminary data.</text>
</comment>
<dbReference type="InterPro" id="IPR010982">
    <property type="entry name" value="Lambda_DNA-bd_dom_sf"/>
</dbReference>
<evidence type="ECO:0000256" key="3">
    <source>
        <dbReference type="ARBA" id="ARBA00023163"/>
    </source>
</evidence>
<dbReference type="GO" id="GO:0003677">
    <property type="term" value="F:DNA binding"/>
    <property type="evidence" value="ECO:0007669"/>
    <property type="project" value="UniProtKB-KW"/>
</dbReference>
<protein>
    <submittedName>
        <fullName evidence="5">LacI family DNA-binding transcriptional regulator</fullName>
    </submittedName>
</protein>
<dbReference type="RefSeq" id="WP_272740918.1">
    <property type="nucleotide sequence ID" value="NZ_JAQQKW010000004.1"/>
</dbReference>
<proteinExistence type="predicted"/>
<dbReference type="PANTHER" id="PTHR30146">
    <property type="entry name" value="LACI-RELATED TRANSCRIPTIONAL REPRESSOR"/>
    <property type="match status" value="1"/>
</dbReference>
<dbReference type="PANTHER" id="PTHR30146:SF2">
    <property type="entry name" value="HTH-TYPE TRANSCRIPTIONAL REGULATOR GNTR"/>
    <property type="match status" value="1"/>
</dbReference>